<name>A0A4Z1L1P9_9HELO</name>
<dbReference type="AlphaFoldDB" id="A0A4Z1L1P9"/>
<reference evidence="1 2" key="1">
    <citation type="submission" date="2017-12" db="EMBL/GenBank/DDBJ databases">
        <title>Comparative genomics of Botrytis spp.</title>
        <authorList>
            <person name="Valero-Jimenez C.A."/>
            <person name="Tapia P."/>
            <person name="Veloso J."/>
            <person name="Silva-Moreno E."/>
            <person name="Staats M."/>
            <person name="Valdes J.H."/>
            <person name="Van Kan J.A.L."/>
        </authorList>
    </citation>
    <scope>NUCLEOTIDE SEQUENCE [LARGE SCALE GENOMIC DNA]</scope>
    <source>
        <strain evidence="1 2">MUCL3349</strain>
    </source>
</reference>
<keyword evidence="2" id="KW-1185">Reference proteome</keyword>
<protein>
    <submittedName>
        <fullName evidence="1">Uncharacterized protein</fullName>
    </submittedName>
</protein>
<accession>A0A4Z1L1P9</accession>
<dbReference type="EMBL" id="PQXO01000054">
    <property type="protein sequence ID" value="TGO90700.1"/>
    <property type="molecule type" value="Genomic_DNA"/>
</dbReference>
<proteinExistence type="predicted"/>
<organism evidence="1 2">
    <name type="scientific">Botrytis porri</name>
    <dbReference type="NCBI Taxonomy" id="87229"/>
    <lineage>
        <taxon>Eukaryota</taxon>
        <taxon>Fungi</taxon>
        <taxon>Dikarya</taxon>
        <taxon>Ascomycota</taxon>
        <taxon>Pezizomycotina</taxon>
        <taxon>Leotiomycetes</taxon>
        <taxon>Helotiales</taxon>
        <taxon>Sclerotiniaceae</taxon>
        <taxon>Botrytis</taxon>
    </lineage>
</organism>
<gene>
    <name evidence="1" type="ORF">BPOR_0054g00110</name>
</gene>
<comment type="caution">
    <text evidence="1">The sequence shown here is derived from an EMBL/GenBank/DDBJ whole genome shotgun (WGS) entry which is preliminary data.</text>
</comment>
<dbReference type="Proteomes" id="UP000297280">
    <property type="component" value="Unassembled WGS sequence"/>
</dbReference>
<evidence type="ECO:0000313" key="2">
    <source>
        <dbReference type="Proteomes" id="UP000297280"/>
    </source>
</evidence>
<sequence>MRGYVPGIRSNILCAMVEKEKVKNVECTTGMRRICSKILVSCLEPTESQDGRYGACMGTSESSKRSLNAI</sequence>
<evidence type="ECO:0000313" key="1">
    <source>
        <dbReference type="EMBL" id="TGO90700.1"/>
    </source>
</evidence>